<dbReference type="CDD" id="cd02669">
    <property type="entry name" value="Peptidase_C19M"/>
    <property type="match status" value="1"/>
</dbReference>
<keyword evidence="11" id="KW-0539">Nucleus</keyword>
<dbReference type="Pfam" id="PF00443">
    <property type="entry name" value="UCH"/>
    <property type="match status" value="1"/>
</dbReference>
<feature type="domain" description="UBP-type" evidence="15">
    <location>
        <begin position="57"/>
        <end position="154"/>
    </location>
</feature>
<dbReference type="PROSITE" id="PS50271">
    <property type="entry name" value="ZF_UBP"/>
    <property type="match status" value="1"/>
</dbReference>
<dbReference type="FunFam" id="3.30.40.10:FF:000068">
    <property type="entry name" value="U4/U6.U5 tri-snRNP-associated protein 2"/>
    <property type="match status" value="1"/>
</dbReference>
<dbReference type="InterPro" id="IPR013083">
    <property type="entry name" value="Znf_RING/FYVE/PHD"/>
</dbReference>
<dbReference type="PROSITE" id="PS50235">
    <property type="entry name" value="USP_3"/>
    <property type="match status" value="1"/>
</dbReference>
<evidence type="ECO:0000256" key="5">
    <source>
        <dbReference type="ARBA" id="ARBA00022664"/>
    </source>
</evidence>
<evidence type="ECO:0000256" key="9">
    <source>
        <dbReference type="ARBA" id="ARBA00022833"/>
    </source>
</evidence>
<evidence type="ECO:0000256" key="2">
    <source>
        <dbReference type="ARBA" id="ARBA00004123"/>
    </source>
</evidence>
<feature type="domain" description="USP" evidence="14">
    <location>
        <begin position="179"/>
        <end position="506"/>
    </location>
</feature>
<evidence type="ECO:0000256" key="4">
    <source>
        <dbReference type="ARBA" id="ARBA00012759"/>
    </source>
</evidence>
<keyword evidence="10" id="KW-0508">mRNA splicing</keyword>
<keyword evidence="7" id="KW-0747">Spliceosome</keyword>
<dbReference type="Proteomes" id="UP000580250">
    <property type="component" value="Unassembled WGS sequence"/>
</dbReference>
<dbReference type="InterPro" id="IPR028889">
    <property type="entry name" value="USP"/>
</dbReference>
<evidence type="ECO:0000256" key="10">
    <source>
        <dbReference type="ARBA" id="ARBA00023187"/>
    </source>
</evidence>
<evidence type="ECO:0000256" key="3">
    <source>
        <dbReference type="ARBA" id="ARBA00009085"/>
    </source>
</evidence>
<dbReference type="GO" id="GO:0000245">
    <property type="term" value="P:spliceosomal complex assembly"/>
    <property type="evidence" value="ECO:0007669"/>
    <property type="project" value="InterPro"/>
</dbReference>
<accession>A0A6V7XBY9</accession>
<dbReference type="EC" id="3.4.19.12" evidence="4"/>
<dbReference type="Gene3D" id="3.90.70.10">
    <property type="entry name" value="Cysteine proteinases"/>
    <property type="match status" value="1"/>
</dbReference>
<evidence type="ECO:0000313" key="16">
    <source>
        <dbReference type="EMBL" id="CAD2196705.1"/>
    </source>
</evidence>
<evidence type="ECO:0000256" key="1">
    <source>
        <dbReference type="ARBA" id="ARBA00000707"/>
    </source>
</evidence>
<keyword evidence="6" id="KW-0479">Metal-binding</keyword>
<name>A0A6V7XBY9_MELEN</name>
<evidence type="ECO:0000256" key="12">
    <source>
        <dbReference type="PROSITE-ProRule" id="PRU00502"/>
    </source>
</evidence>
<dbReference type="GO" id="GO:0008270">
    <property type="term" value="F:zinc ion binding"/>
    <property type="evidence" value="ECO:0007669"/>
    <property type="project" value="UniProtKB-KW"/>
</dbReference>
<keyword evidence="9" id="KW-0862">Zinc</keyword>
<protein>
    <recommendedName>
        <fullName evidence="4">ubiquitinyl hydrolase 1</fullName>
        <ecNumber evidence="4">3.4.19.12</ecNumber>
    </recommendedName>
</protein>
<sequence length="551" mass="64299">MVDNVTPKKRIKTNESPIEDEQPNKKPKLEPTNSVENGEVDAPVWCLKKAQEEQPSRHCPYLDTIDRGVLDFDFEKLCSISLSHINVYACMVCGKYFQGRGTNTHAYTHSLDTDHRIFLNLATLKFYCLPDNYEVIDPSLDDIKYVLKPTYTPKHIKYIGQNTKMSRCWDGTLYYPGIIGLNNIKANDYTNVIFHAFSHVPPLRDYFLRESNYSHIKRPPGDKLALLPQRFGELIRKLWDPKAFKAHVSPHEMLQAVVLCSDKKFQIIRQGDANEFLMWFLNTLHMALNGTGKTSSSIVYQIFRGRMRQYMRKVLPVDASDESRRTLSETEEYREQVKELPFLSLALDLPPAPLYLDERMQNIIPQVPLAQLLTKFNGVTEKEYKTYKDNFIKRFELLHLPEYLIITYDRFHKNQCNVDFYDSLAEDVRDKHKYTTYDLISNVVHDGKPQTQANKGDIAVDIGRYRVQLVHEGTSKWFELEDLHVKEILPQTITLAESYIQIWRLNRKKTRTERMGETEEEIKADTLWKQQSTKNEKGENLVKTEKNGMEI</sequence>
<evidence type="ECO:0000256" key="6">
    <source>
        <dbReference type="ARBA" id="ARBA00022723"/>
    </source>
</evidence>
<dbReference type="SUPFAM" id="SSF54001">
    <property type="entry name" value="Cysteine proteinases"/>
    <property type="match status" value="1"/>
</dbReference>
<evidence type="ECO:0000256" key="13">
    <source>
        <dbReference type="SAM" id="MobiDB-lite"/>
    </source>
</evidence>
<dbReference type="OrthoDB" id="10263353at2759"/>
<keyword evidence="5" id="KW-0507">mRNA processing</keyword>
<proteinExistence type="inferred from homology"/>
<comment type="catalytic activity">
    <reaction evidence="1">
        <text>Thiol-dependent hydrolysis of ester, thioester, amide, peptide and isopeptide bonds formed by the C-terminal Gly of ubiquitin (a 76-residue protein attached to proteins as an intracellular targeting signal).</text>
        <dbReference type="EC" id="3.4.19.12"/>
    </reaction>
</comment>
<evidence type="ECO:0000313" key="17">
    <source>
        <dbReference type="Proteomes" id="UP000580250"/>
    </source>
</evidence>
<comment type="similarity">
    <text evidence="3">Belongs to the peptidase C19 family.</text>
</comment>
<keyword evidence="8 12" id="KW-0863">Zinc-finger</keyword>
<dbReference type="Pfam" id="PF02148">
    <property type="entry name" value="zf-UBP"/>
    <property type="match status" value="1"/>
</dbReference>
<dbReference type="Gene3D" id="3.30.40.10">
    <property type="entry name" value="Zinc/RING finger domain, C3HC4 (zinc finger)"/>
    <property type="match status" value="1"/>
</dbReference>
<evidence type="ECO:0000256" key="7">
    <source>
        <dbReference type="ARBA" id="ARBA00022728"/>
    </source>
</evidence>
<dbReference type="PANTHER" id="PTHR21646:SF16">
    <property type="entry name" value="U4_U6.U5 TRI-SNRNP-ASSOCIATED PROTEIN 2"/>
    <property type="match status" value="1"/>
</dbReference>
<evidence type="ECO:0000256" key="11">
    <source>
        <dbReference type="ARBA" id="ARBA00023242"/>
    </source>
</evidence>
<organism evidence="16 17">
    <name type="scientific">Meloidogyne enterolobii</name>
    <name type="common">Root-knot nematode worm</name>
    <name type="synonym">Meloidogyne mayaguensis</name>
    <dbReference type="NCBI Taxonomy" id="390850"/>
    <lineage>
        <taxon>Eukaryota</taxon>
        <taxon>Metazoa</taxon>
        <taxon>Ecdysozoa</taxon>
        <taxon>Nematoda</taxon>
        <taxon>Chromadorea</taxon>
        <taxon>Rhabditida</taxon>
        <taxon>Tylenchina</taxon>
        <taxon>Tylenchomorpha</taxon>
        <taxon>Tylenchoidea</taxon>
        <taxon>Meloidogynidae</taxon>
        <taxon>Meloidogyninae</taxon>
        <taxon>Meloidogyne</taxon>
    </lineage>
</organism>
<evidence type="ECO:0000259" key="14">
    <source>
        <dbReference type="PROSITE" id="PS50235"/>
    </source>
</evidence>
<comment type="caution">
    <text evidence="16">The sequence shown here is derived from an EMBL/GenBank/DDBJ whole genome shotgun (WGS) entry which is preliminary data.</text>
</comment>
<gene>
    <name evidence="16" type="ORF">MENT_LOCUS49888</name>
</gene>
<dbReference type="SMART" id="SM00290">
    <property type="entry name" value="ZnF_UBP"/>
    <property type="match status" value="1"/>
</dbReference>
<dbReference type="SUPFAM" id="SSF57850">
    <property type="entry name" value="RING/U-box"/>
    <property type="match status" value="1"/>
</dbReference>
<dbReference type="AlphaFoldDB" id="A0A6V7XBY9"/>
<dbReference type="InterPro" id="IPR033809">
    <property type="entry name" value="USP39"/>
</dbReference>
<reference evidence="16 17" key="1">
    <citation type="submission" date="2020-08" db="EMBL/GenBank/DDBJ databases">
        <authorList>
            <person name="Koutsovoulos G."/>
            <person name="Danchin GJ E."/>
        </authorList>
    </citation>
    <scope>NUCLEOTIDE SEQUENCE [LARGE SCALE GENOMIC DNA]</scope>
</reference>
<dbReference type="EMBL" id="CAJEWN010001348">
    <property type="protein sequence ID" value="CAD2196705.1"/>
    <property type="molecule type" value="Genomic_DNA"/>
</dbReference>
<feature type="region of interest" description="Disordered" evidence="13">
    <location>
        <begin position="1"/>
        <end position="37"/>
    </location>
</feature>
<evidence type="ECO:0000256" key="8">
    <source>
        <dbReference type="ARBA" id="ARBA00022771"/>
    </source>
</evidence>
<dbReference type="InterPro" id="IPR038765">
    <property type="entry name" value="Papain-like_cys_pep_sf"/>
</dbReference>
<dbReference type="GO" id="GO:0016579">
    <property type="term" value="P:protein deubiquitination"/>
    <property type="evidence" value="ECO:0007669"/>
    <property type="project" value="InterPro"/>
</dbReference>
<evidence type="ECO:0000259" key="15">
    <source>
        <dbReference type="PROSITE" id="PS50271"/>
    </source>
</evidence>
<feature type="region of interest" description="Disordered" evidence="13">
    <location>
        <begin position="529"/>
        <end position="551"/>
    </location>
</feature>
<feature type="compositionally biased region" description="Basic and acidic residues" evidence="13">
    <location>
        <begin position="534"/>
        <end position="551"/>
    </location>
</feature>
<dbReference type="InterPro" id="IPR001607">
    <property type="entry name" value="Znf_UBP"/>
</dbReference>
<dbReference type="GO" id="GO:0004843">
    <property type="term" value="F:cysteine-type deubiquitinase activity"/>
    <property type="evidence" value="ECO:0007669"/>
    <property type="project" value="UniProtKB-EC"/>
</dbReference>
<comment type="subcellular location">
    <subcellularLocation>
        <location evidence="2">Nucleus</location>
    </subcellularLocation>
</comment>
<dbReference type="GO" id="GO:0005681">
    <property type="term" value="C:spliceosomal complex"/>
    <property type="evidence" value="ECO:0007669"/>
    <property type="project" value="UniProtKB-KW"/>
</dbReference>
<dbReference type="InterPro" id="IPR050185">
    <property type="entry name" value="Ub_carboxyl-term_hydrolase"/>
</dbReference>
<dbReference type="PANTHER" id="PTHR21646">
    <property type="entry name" value="UBIQUITIN CARBOXYL-TERMINAL HYDROLASE"/>
    <property type="match status" value="1"/>
</dbReference>
<dbReference type="InterPro" id="IPR001394">
    <property type="entry name" value="Peptidase_C19_UCH"/>
</dbReference>